<dbReference type="PROSITE" id="PS51286">
    <property type="entry name" value="RAP"/>
    <property type="match status" value="1"/>
</dbReference>
<gene>
    <name evidence="2" type="ORF">PSON_ATCC_30995.1.T0840130</name>
</gene>
<dbReference type="Pfam" id="PF08373">
    <property type="entry name" value="RAP"/>
    <property type="match status" value="1"/>
</dbReference>
<protein>
    <recommendedName>
        <fullName evidence="1">RAP domain-containing protein</fullName>
    </recommendedName>
</protein>
<dbReference type="InterPro" id="IPR013584">
    <property type="entry name" value="RAP"/>
</dbReference>
<dbReference type="OrthoDB" id="291694at2759"/>
<reference evidence="2" key="1">
    <citation type="submission" date="2021-01" db="EMBL/GenBank/DDBJ databases">
        <authorList>
            <consortium name="Genoscope - CEA"/>
            <person name="William W."/>
        </authorList>
    </citation>
    <scope>NUCLEOTIDE SEQUENCE</scope>
</reference>
<name>A0A8S1PPK4_9CILI</name>
<evidence type="ECO:0000313" key="3">
    <source>
        <dbReference type="Proteomes" id="UP000692954"/>
    </source>
</evidence>
<proteinExistence type="predicted"/>
<keyword evidence="3" id="KW-1185">Reference proteome</keyword>
<dbReference type="EMBL" id="CAJJDN010000084">
    <property type="protein sequence ID" value="CAD8105390.1"/>
    <property type="molecule type" value="Genomic_DNA"/>
</dbReference>
<accession>A0A8S1PPK4</accession>
<organism evidence="2 3">
    <name type="scientific">Paramecium sonneborni</name>
    <dbReference type="NCBI Taxonomy" id="65129"/>
    <lineage>
        <taxon>Eukaryota</taxon>
        <taxon>Sar</taxon>
        <taxon>Alveolata</taxon>
        <taxon>Ciliophora</taxon>
        <taxon>Intramacronucleata</taxon>
        <taxon>Oligohymenophorea</taxon>
        <taxon>Peniculida</taxon>
        <taxon>Parameciidae</taxon>
        <taxon>Paramecium</taxon>
    </lineage>
</organism>
<sequence>MIFNLYPEIIQQNYYNTKCPTDNPFHTYFHKLERNYRIARKIIDLKTGFQKADYFEYSNLNFLNIPLDFKDTKLTNLELSVSFGLESLKIKFEKQKRIIIYDVDFVLPNNVILNCNGPMHFITNLQQQIIGYSQNHQTTIRHLIQGQYQIIGIDFNDWNSQITLQCKQNYLKKLINLQ</sequence>
<dbReference type="Proteomes" id="UP000692954">
    <property type="component" value="Unassembled WGS sequence"/>
</dbReference>
<evidence type="ECO:0000259" key="1">
    <source>
        <dbReference type="PROSITE" id="PS51286"/>
    </source>
</evidence>
<comment type="caution">
    <text evidence="2">The sequence shown here is derived from an EMBL/GenBank/DDBJ whole genome shotgun (WGS) entry which is preliminary data.</text>
</comment>
<dbReference type="AlphaFoldDB" id="A0A8S1PPK4"/>
<evidence type="ECO:0000313" key="2">
    <source>
        <dbReference type="EMBL" id="CAD8105390.1"/>
    </source>
</evidence>
<feature type="domain" description="RAP" evidence="1">
    <location>
        <begin position="111"/>
        <end position="173"/>
    </location>
</feature>